<feature type="transmembrane region" description="Helical" evidence="14">
    <location>
        <begin position="183"/>
        <end position="206"/>
    </location>
</feature>
<evidence type="ECO:0000256" key="9">
    <source>
        <dbReference type="ARBA" id="ARBA00022737"/>
    </source>
</evidence>
<evidence type="ECO:0000256" key="1">
    <source>
        <dbReference type="ARBA" id="ARBA00004651"/>
    </source>
</evidence>
<dbReference type="GO" id="GO:0051119">
    <property type="term" value="F:sugar transmembrane transporter activity"/>
    <property type="evidence" value="ECO:0007669"/>
    <property type="project" value="InterPro"/>
</dbReference>
<dbReference type="Pfam" id="PF03083">
    <property type="entry name" value="MtN3_slv"/>
    <property type="match status" value="2"/>
</dbReference>
<keyword evidence="11" id="KW-0333">Golgi apparatus</keyword>
<keyword evidence="8 14" id="KW-0812">Transmembrane</keyword>
<dbReference type="InterPro" id="IPR047664">
    <property type="entry name" value="SWEET"/>
</dbReference>
<evidence type="ECO:0000256" key="8">
    <source>
        <dbReference type="ARBA" id="ARBA00022692"/>
    </source>
</evidence>
<reference evidence="15" key="1">
    <citation type="submission" date="2022-01" db="EMBL/GenBank/DDBJ databases">
        <title>Genome Sequence Resource for Two Populations of Ditylenchus destructor, the Migratory Endoparasitic Phytonematode.</title>
        <authorList>
            <person name="Zhang H."/>
            <person name="Lin R."/>
            <person name="Xie B."/>
        </authorList>
    </citation>
    <scope>NUCLEOTIDE SEQUENCE</scope>
    <source>
        <strain evidence="15">BazhouSP</strain>
    </source>
</reference>
<comment type="similarity">
    <text evidence="3">Belongs to the SWEET sugar transporter family.</text>
</comment>
<dbReference type="FunFam" id="1.20.1280.290:FF:000004">
    <property type="entry name" value="Sugar transporter SWEET"/>
    <property type="match status" value="1"/>
</dbReference>
<evidence type="ECO:0000256" key="14">
    <source>
        <dbReference type="SAM" id="Phobius"/>
    </source>
</evidence>
<evidence type="ECO:0000313" key="16">
    <source>
        <dbReference type="Proteomes" id="UP001201812"/>
    </source>
</evidence>
<accession>A0AAD4MJR5</accession>
<dbReference type="Gene3D" id="1.20.1280.290">
    <property type="match status" value="2"/>
</dbReference>
<feature type="transmembrane region" description="Helical" evidence="14">
    <location>
        <begin position="44"/>
        <end position="63"/>
    </location>
</feature>
<evidence type="ECO:0000256" key="2">
    <source>
        <dbReference type="ARBA" id="ARBA00004653"/>
    </source>
</evidence>
<feature type="transmembrane region" description="Helical" evidence="14">
    <location>
        <begin position="98"/>
        <end position="120"/>
    </location>
</feature>
<evidence type="ECO:0000256" key="12">
    <source>
        <dbReference type="ARBA" id="ARBA00023136"/>
    </source>
</evidence>
<keyword evidence="12 14" id="KW-0472">Membrane</keyword>
<dbReference type="GO" id="GO:0005886">
    <property type="term" value="C:plasma membrane"/>
    <property type="evidence" value="ECO:0007669"/>
    <property type="project" value="UniProtKB-SubCell"/>
</dbReference>
<keyword evidence="5" id="KW-0813">Transport</keyword>
<proteinExistence type="inferred from homology"/>
<protein>
    <recommendedName>
        <fullName evidence="4">Sugar transporter SWEET1</fullName>
    </recommendedName>
</protein>
<dbReference type="AlphaFoldDB" id="A0AAD4MJR5"/>
<gene>
    <name evidence="15" type="ORF">DdX_18478</name>
</gene>
<dbReference type="InterPro" id="IPR004316">
    <property type="entry name" value="SWEET_rpt"/>
</dbReference>
<evidence type="ECO:0000256" key="10">
    <source>
        <dbReference type="ARBA" id="ARBA00022989"/>
    </source>
</evidence>
<evidence type="ECO:0000256" key="5">
    <source>
        <dbReference type="ARBA" id="ARBA00022448"/>
    </source>
</evidence>
<feature type="transmembrane region" description="Helical" evidence="14">
    <location>
        <begin position="157"/>
        <end position="177"/>
    </location>
</feature>
<dbReference type="EMBL" id="JAKKPZ010000266">
    <property type="protein sequence ID" value="KAI1697484.1"/>
    <property type="molecule type" value="Genomic_DNA"/>
</dbReference>
<keyword evidence="9" id="KW-0677">Repeat</keyword>
<dbReference type="PANTHER" id="PTHR10791">
    <property type="entry name" value="RAG1-ACTIVATING PROTEIN 1"/>
    <property type="match status" value="1"/>
</dbReference>
<feature type="transmembrane region" description="Helical" evidence="14">
    <location>
        <begin position="126"/>
        <end position="150"/>
    </location>
</feature>
<name>A0AAD4MJR5_9BILA</name>
<evidence type="ECO:0000256" key="3">
    <source>
        <dbReference type="ARBA" id="ARBA00007809"/>
    </source>
</evidence>
<comment type="caution">
    <text evidence="15">The sequence shown here is derived from an EMBL/GenBank/DDBJ whole genome shotgun (WGS) entry which is preliminary data.</text>
</comment>
<evidence type="ECO:0000313" key="15">
    <source>
        <dbReference type="EMBL" id="KAI1697484.1"/>
    </source>
</evidence>
<evidence type="ECO:0000256" key="7">
    <source>
        <dbReference type="ARBA" id="ARBA00022597"/>
    </source>
</evidence>
<sequence length="336" mass="38089">MVEEPLSVLHVLSITAVITTISLFFCGIPICLQIWRRKSTEDITGFPFIMGFLVGTFWLRYGLLKLDLTMITVNMVGMAFMFLYLMIYVYYTKSKALILFELIVVFGIICTMLVLVKIYGMAIINLLGFACMTFTIINFGAPLAGVAVVFKKKTCENLPLPLCTATLLVSAQWCLYGCLTHDIYITITNSAGVLLALLQISLFLVFPRIPGGRAPFGRCCRCINGLERADKSDIVRLYQPLLRELTKENYGVGISESYDPCFATGIFQERDKIYSIEQQYFNDAYGPEFPSLLSIAKKRYALLRERERILRTSQTFVQQNHPHWWNCNRSVGESTG</sequence>
<evidence type="ECO:0000256" key="6">
    <source>
        <dbReference type="ARBA" id="ARBA00022475"/>
    </source>
</evidence>
<keyword evidence="16" id="KW-1185">Reference proteome</keyword>
<comment type="subcellular location">
    <subcellularLocation>
        <location evidence="1">Cell membrane</location>
        <topology evidence="1">Multi-pass membrane protein</topology>
    </subcellularLocation>
    <subcellularLocation>
        <location evidence="2">Golgi apparatus membrane</location>
        <topology evidence="2">Multi-pass membrane protein</topology>
    </subcellularLocation>
</comment>
<evidence type="ECO:0000256" key="13">
    <source>
        <dbReference type="ARBA" id="ARBA00055578"/>
    </source>
</evidence>
<comment type="function">
    <text evidence="13">Mediates both low-affinity uptake and efflux of sugar across the membrane.</text>
</comment>
<feature type="transmembrane region" description="Helical" evidence="14">
    <location>
        <begin position="6"/>
        <end position="32"/>
    </location>
</feature>
<dbReference type="Proteomes" id="UP001201812">
    <property type="component" value="Unassembled WGS sequence"/>
</dbReference>
<dbReference type="FunFam" id="1.20.1280.290:FF:000010">
    <property type="entry name" value="Sugar transporter SWEET"/>
    <property type="match status" value="1"/>
</dbReference>
<organism evidence="15 16">
    <name type="scientific">Ditylenchus destructor</name>
    <dbReference type="NCBI Taxonomy" id="166010"/>
    <lineage>
        <taxon>Eukaryota</taxon>
        <taxon>Metazoa</taxon>
        <taxon>Ecdysozoa</taxon>
        <taxon>Nematoda</taxon>
        <taxon>Chromadorea</taxon>
        <taxon>Rhabditida</taxon>
        <taxon>Tylenchina</taxon>
        <taxon>Tylenchomorpha</taxon>
        <taxon>Sphaerularioidea</taxon>
        <taxon>Anguinidae</taxon>
        <taxon>Anguininae</taxon>
        <taxon>Ditylenchus</taxon>
    </lineage>
</organism>
<dbReference type="GO" id="GO:0000139">
    <property type="term" value="C:Golgi membrane"/>
    <property type="evidence" value="ECO:0007669"/>
    <property type="project" value="UniProtKB-SubCell"/>
</dbReference>
<keyword evidence="7" id="KW-0762">Sugar transport</keyword>
<feature type="transmembrane region" description="Helical" evidence="14">
    <location>
        <begin position="69"/>
        <end position="91"/>
    </location>
</feature>
<dbReference type="PANTHER" id="PTHR10791:SF43">
    <property type="entry name" value="SUGAR TRANSPORTER SWEET-RELATED"/>
    <property type="match status" value="1"/>
</dbReference>
<evidence type="ECO:0000256" key="4">
    <source>
        <dbReference type="ARBA" id="ARBA00021741"/>
    </source>
</evidence>
<evidence type="ECO:0000256" key="11">
    <source>
        <dbReference type="ARBA" id="ARBA00023034"/>
    </source>
</evidence>
<keyword evidence="6" id="KW-1003">Cell membrane</keyword>
<keyword evidence="10 14" id="KW-1133">Transmembrane helix</keyword>